<dbReference type="OrthoDB" id="7374791at2"/>
<name>A0A4Q7MTC7_9BACT</name>
<sequence>MTVCWGYTINKTGSSYFVKMNRDDTLFASTYSIISDSTQSYTDLVHRVGFQNPDTAREIVFLGCSVTFGVGLDDSASLAYKTGITTKLNTYNLGVEGYGTHQAYQLFLNKYAGVSNVNRVFVYSFIYDHILRANGIHIWSLSGPFFKVNDDSLVYAGPVHMNVEKHDRKYILYLSGLGTFGFLRQMLSNIATRSRINKLKHEDFDRCFLMIKTMAGIIEKTGGQFVLIDWGDSHWNDHLINDELIAAFKKKLEALTNLRIIQVSAVMDLNDARHFIPDDGHPSALANEKLAAELSSIKLWPSE</sequence>
<accession>A0A4Q7MTC7</accession>
<evidence type="ECO:0000313" key="2">
    <source>
        <dbReference type="Proteomes" id="UP000293874"/>
    </source>
</evidence>
<proteinExistence type="predicted"/>
<organism evidence="1 2">
    <name type="scientific">Pseudobacter ginsenosidimutans</name>
    <dbReference type="NCBI Taxonomy" id="661488"/>
    <lineage>
        <taxon>Bacteria</taxon>
        <taxon>Pseudomonadati</taxon>
        <taxon>Bacteroidota</taxon>
        <taxon>Chitinophagia</taxon>
        <taxon>Chitinophagales</taxon>
        <taxon>Chitinophagaceae</taxon>
        <taxon>Pseudobacter</taxon>
    </lineage>
</organism>
<evidence type="ECO:0008006" key="3">
    <source>
        <dbReference type="Google" id="ProtNLM"/>
    </source>
</evidence>
<protein>
    <recommendedName>
        <fullName evidence="3">GDSL-like lipase/acylhydrolase family protein</fullName>
    </recommendedName>
</protein>
<dbReference type="Gene3D" id="3.40.50.1110">
    <property type="entry name" value="SGNH hydrolase"/>
    <property type="match status" value="1"/>
</dbReference>
<dbReference type="InterPro" id="IPR036514">
    <property type="entry name" value="SGNH_hydro_sf"/>
</dbReference>
<dbReference type="Proteomes" id="UP000293874">
    <property type="component" value="Unassembled WGS sequence"/>
</dbReference>
<reference evidence="1 2" key="1">
    <citation type="submission" date="2019-02" db="EMBL/GenBank/DDBJ databases">
        <title>Genomic Encyclopedia of Type Strains, Phase IV (KMG-IV): sequencing the most valuable type-strain genomes for metagenomic binning, comparative biology and taxonomic classification.</title>
        <authorList>
            <person name="Goeker M."/>
        </authorList>
    </citation>
    <scope>NUCLEOTIDE SEQUENCE [LARGE SCALE GENOMIC DNA]</scope>
    <source>
        <strain evidence="1 2">DSM 18116</strain>
    </source>
</reference>
<comment type="caution">
    <text evidence="1">The sequence shown here is derived from an EMBL/GenBank/DDBJ whole genome shotgun (WGS) entry which is preliminary data.</text>
</comment>
<dbReference type="GO" id="GO:0016788">
    <property type="term" value="F:hydrolase activity, acting on ester bonds"/>
    <property type="evidence" value="ECO:0007669"/>
    <property type="project" value="UniProtKB-ARBA"/>
</dbReference>
<keyword evidence="2" id="KW-1185">Reference proteome</keyword>
<dbReference type="RefSeq" id="WP_130541721.1">
    <property type="nucleotide sequence ID" value="NZ_CP042431.1"/>
</dbReference>
<gene>
    <name evidence="1" type="ORF">EV199_3095</name>
</gene>
<dbReference type="AlphaFoldDB" id="A0A4Q7MTC7"/>
<dbReference type="EMBL" id="SGXA01000002">
    <property type="protein sequence ID" value="RZS71194.1"/>
    <property type="molecule type" value="Genomic_DNA"/>
</dbReference>
<dbReference type="SUPFAM" id="SSF52266">
    <property type="entry name" value="SGNH hydrolase"/>
    <property type="match status" value="1"/>
</dbReference>
<evidence type="ECO:0000313" key="1">
    <source>
        <dbReference type="EMBL" id="RZS71194.1"/>
    </source>
</evidence>